<dbReference type="PRINTS" id="PR00261">
    <property type="entry name" value="LDLRECEPTOR"/>
</dbReference>
<dbReference type="Gene3D" id="2.120.10.30">
    <property type="entry name" value="TolB, C-terminal domain"/>
    <property type="match status" value="1"/>
</dbReference>
<dbReference type="PROSITE" id="PS51120">
    <property type="entry name" value="LDLRB"/>
    <property type="match status" value="3"/>
</dbReference>
<feature type="disulfide bond" evidence="17">
    <location>
        <begin position="106"/>
        <end position="121"/>
    </location>
</feature>
<dbReference type="InterPro" id="IPR000152">
    <property type="entry name" value="EGF-type_Asp/Asn_hydroxyl_site"/>
</dbReference>
<dbReference type="FunFam" id="2.10.25.10:FF:000093">
    <property type="entry name" value="Very low-density lipoprotein receptor"/>
    <property type="match status" value="1"/>
</dbReference>
<keyword evidence="7" id="KW-0254">Endocytosis</keyword>
<dbReference type="Pfam" id="PF07645">
    <property type="entry name" value="EGF_CA"/>
    <property type="match status" value="1"/>
</dbReference>
<dbReference type="GO" id="GO:0006898">
    <property type="term" value="P:receptor-mediated endocytosis"/>
    <property type="evidence" value="ECO:0007669"/>
    <property type="project" value="TreeGrafter"/>
</dbReference>
<evidence type="ECO:0000256" key="16">
    <source>
        <dbReference type="PROSITE-ProRule" id="PRU00076"/>
    </source>
</evidence>
<feature type="repeat" description="LDL-receptor class B" evidence="18">
    <location>
        <begin position="512"/>
        <end position="554"/>
    </location>
</feature>
<keyword evidence="15" id="KW-0325">Glycoprotein</keyword>
<dbReference type="SMART" id="SM00192">
    <property type="entry name" value="LDLa"/>
    <property type="match status" value="7"/>
</dbReference>
<evidence type="ECO:0000313" key="22">
    <source>
        <dbReference type="Proteomes" id="UP000472277"/>
    </source>
</evidence>
<dbReference type="FunFam" id="2.120.10.30:FF:000241">
    <property type="entry name" value="Low-density lipoprotein receptor-related protein 6"/>
    <property type="match status" value="1"/>
</dbReference>
<protein>
    <submittedName>
        <fullName evidence="21">Low-density lipoprotein receptor-like</fullName>
    </submittedName>
</protein>
<evidence type="ECO:0000256" key="14">
    <source>
        <dbReference type="ARBA" id="ARBA00023170"/>
    </source>
</evidence>
<dbReference type="Gene3D" id="2.10.25.10">
    <property type="entry name" value="Laminin"/>
    <property type="match status" value="3"/>
</dbReference>
<dbReference type="PROSITE" id="PS01186">
    <property type="entry name" value="EGF_2"/>
    <property type="match status" value="2"/>
</dbReference>
<dbReference type="SMART" id="SM00135">
    <property type="entry name" value="LY"/>
    <property type="match status" value="5"/>
</dbReference>
<dbReference type="PROSITE" id="PS50026">
    <property type="entry name" value="EGF_3"/>
    <property type="match status" value="1"/>
</dbReference>
<dbReference type="Proteomes" id="UP000472277">
    <property type="component" value="Chromosome 14"/>
</dbReference>
<evidence type="ECO:0000256" key="4">
    <source>
        <dbReference type="ARBA" id="ARBA00022475"/>
    </source>
</evidence>
<evidence type="ECO:0000256" key="10">
    <source>
        <dbReference type="ARBA" id="ARBA00022737"/>
    </source>
</evidence>
<dbReference type="AlphaFoldDB" id="A0A674DJ92"/>
<dbReference type="SUPFAM" id="SSF57424">
    <property type="entry name" value="LDL receptor-like module"/>
    <property type="match status" value="7"/>
</dbReference>
<evidence type="ECO:0000259" key="20">
    <source>
        <dbReference type="PROSITE" id="PS50026"/>
    </source>
</evidence>
<feature type="transmembrane region" description="Helical" evidence="19">
    <location>
        <begin position="738"/>
        <end position="755"/>
    </location>
</feature>
<dbReference type="GO" id="GO:0043235">
    <property type="term" value="C:receptor complex"/>
    <property type="evidence" value="ECO:0007669"/>
    <property type="project" value="TreeGrafter"/>
</dbReference>
<dbReference type="FunFam" id="2.10.25.10:FF:000240">
    <property type="entry name" value="Vitamin K-dependent protein S"/>
    <property type="match status" value="1"/>
</dbReference>
<dbReference type="GO" id="GO:0042562">
    <property type="term" value="F:hormone binding"/>
    <property type="evidence" value="ECO:0007669"/>
    <property type="project" value="TreeGrafter"/>
</dbReference>
<dbReference type="SMART" id="SM00181">
    <property type="entry name" value="EGF"/>
    <property type="match status" value="4"/>
</dbReference>
<evidence type="ECO:0000256" key="8">
    <source>
        <dbReference type="ARBA" id="ARBA00022692"/>
    </source>
</evidence>
<proteinExistence type="inferred from homology"/>
<evidence type="ECO:0000313" key="21">
    <source>
        <dbReference type="Ensembl" id="ENSSTUP00000096067.1"/>
    </source>
</evidence>
<dbReference type="Pfam" id="PF00058">
    <property type="entry name" value="Ldl_recept_b"/>
    <property type="match status" value="4"/>
</dbReference>
<dbReference type="InterPro" id="IPR011042">
    <property type="entry name" value="6-blade_b-propeller_TolB-like"/>
</dbReference>
<evidence type="ECO:0000256" key="11">
    <source>
        <dbReference type="ARBA" id="ARBA00022989"/>
    </source>
</evidence>
<dbReference type="PROSITE" id="PS01187">
    <property type="entry name" value="EGF_CA"/>
    <property type="match status" value="1"/>
</dbReference>
<feature type="repeat" description="LDL-receptor class B" evidence="18">
    <location>
        <begin position="599"/>
        <end position="643"/>
    </location>
</feature>
<feature type="disulfide bond" evidence="16">
    <location>
        <begin position="376"/>
        <end position="386"/>
    </location>
</feature>
<feature type="disulfide bond" evidence="17">
    <location>
        <begin position="260"/>
        <end position="278"/>
    </location>
</feature>
<dbReference type="Ensembl" id="ENSSTUT00000103202.1">
    <property type="protein sequence ID" value="ENSSTUP00000096067.1"/>
    <property type="gene ID" value="ENSSTUG00000039191.1"/>
</dbReference>
<evidence type="ECO:0000256" key="7">
    <source>
        <dbReference type="ARBA" id="ARBA00022583"/>
    </source>
</evidence>
<dbReference type="InterPro" id="IPR009030">
    <property type="entry name" value="Growth_fac_rcpt_cys_sf"/>
</dbReference>
<feature type="disulfide bond" evidence="17">
    <location>
        <begin position="272"/>
        <end position="287"/>
    </location>
</feature>
<dbReference type="GO" id="GO:0005576">
    <property type="term" value="C:extracellular region"/>
    <property type="evidence" value="ECO:0007669"/>
    <property type="project" value="UniProtKB-SubCell"/>
</dbReference>
<accession>A0A674DJ92</accession>
<comment type="similarity">
    <text evidence="3">Belongs to the LDLR family.</text>
</comment>
<keyword evidence="5" id="KW-0964">Secreted</keyword>
<keyword evidence="6 16" id="KW-0245">EGF-like domain</keyword>
<evidence type="ECO:0000256" key="5">
    <source>
        <dbReference type="ARBA" id="ARBA00022525"/>
    </source>
</evidence>
<feature type="disulfide bond" evidence="17">
    <location>
        <begin position="173"/>
        <end position="191"/>
    </location>
</feature>
<dbReference type="Pfam" id="PF00057">
    <property type="entry name" value="Ldl_recept_a"/>
    <property type="match status" value="7"/>
</dbReference>
<dbReference type="PROSITE" id="PS50068">
    <property type="entry name" value="LDLRA_2"/>
    <property type="match status" value="7"/>
</dbReference>
<keyword evidence="8 19" id="KW-0812">Transmembrane</keyword>
<dbReference type="InterPro" id="IPR000033">
    <property type="entry name" value="LDLR_classB_rpt"/>
</dbReference>
<dbReference type="SUPFAM" id="SSF57184">
    <property type="entry name" value="Growth factor receptor domain"/>
    <property type="match status" value="1"/>
</dbReference>
<evidence type="ECO:0000256" key="1">
    <source>
        <dbReference type="ARBA" id="ARBA00004251"/>
    </source>
</evidence>
<gene>
    <name evidence="21" type="primary">LOC115147372</name>
</gene>
<comment type="caution">
    <text evidence="16">Lacks conserved residue(s) required for the propagation of feature annotation.</text>
</comment>
<dbReference type="InterPro" id="IPR001881">
    <property type="entry name" value="EGF-like_Ca-bd_dom"/>
</dbReference>
<dbReference type="InterPro" id="IPR036055">
    <property type="entry name" value="LDL_receptor-like_sf"/>
</dbReference>
<evidence type="ECO:0000256" key="19">
    <source>
        <dbReference type="SAM" id="Phobius"/>
    </source>
</evidence>
<reference evidence="21" key="1">
    <citation type="submission" date="2025-08" db="UniProtKB">
        <authorList>
            <consortium name="Ensembl"/>
        </authorList>
    </citation>
    <scope>IDENTIFICATION</scope>
</reference>
<evidence type="ECO:0000256" key="17">
    <source>
        <dbReference type="PROSITE-ProRule" id="PRU00124"/>
    </source>
</evidence>
<keyword evidence="9" id="KW-0732">Signal</keyword>
<evidence type="ECO:0000256" key="9">
    <source>
        <dbReference type="ARBA" id="ARBA00022729"/>
    </source>
</evidence>
<dbReference type="CDD" id="cd00112">
    <property type="entry name" value="LDLa"/>
    <property type="match status" value="7"/>
</dbReference>
<feature type="disulfide bond" evidence="17">
    <location>
        <begin position="134"/>
        <end position="152"/>
    </location>
</feature>
<dbReference type="Gene3D" id="4.10.1220.10">
    <property type="entry name" value="EGF-type module"/>
    <property type="match status" value="1"/>
</dbReference>
<dbReference type="InterPro" id="IPR023415">
    <property type="entry name" value="LDLR_class-A_CS"/>
</dbReference>
<evidence type="ECO:0000256" key="13">
    <source>
        <dbReference type="ARBA" id="ARBA00023157"/>
    </source>
</evidence>
<feature type="disulfide bond" evidence="17">
    <location>
        <begin position="146"/>
        <end position="161"/>
    </location>
</feature>
<feature type="disulfide bond" evidence="17">
    <location>
        <begin position="253"/>
        <end position="265"/>
    </location>
</feature>
<feature type="disulfide bond" evidence="17">
    <location>
        <begin position="166"/>
        <end position="178"/>
    </location>
</feature>
<keyword evidence="10" id="KW-0677">Repeat</keyword>
<dbReference type="InterPro" id="IPR018097">
    <property type="entry name" value="EGF_Ca-bd_CS"/>
</dbReference>
<dbReference type="InterPro" id="IPR002172">
    <property type="entry name" value="LDrepeatLR_classA_rpt"/>
</dbReference>
<evidence type="ECO:0000256" key="18">
    <source>
        <dbReference type="PROSITE-ProRule" id="PRU00461"/>
    </source>
</evidence>
<dbReference type="InterPro" id="IPR000742">
    <property type="entry name" value="EGF"/>
</dbReference>
<feature type="disulfide bond" evidence="17">
    <location>
        <begin position="44"/>
        <end position="56"/>
    </location>
</feature>
<dbReference type="SMART" id="SM00179">
    <property type="entry name" value="EGF_CA"/>
    <property type="match status" value="2"/>
</dbReference>
<feature type="disulfide bond" evidence="17">
    <location>
        <begin position="233"/>
        <end position="248"/>
    </location>
</feature>
<keyword evidence="4" id="KW-1003">Cell membrane</keyword>
<feature type="disulfide bond" evidence="17">
    <location>
        <begin position="127"/>
        <end position="139"/>
    </location>
</feature>
<dbReference type="Gene3D" id="4.10.400.10">
    <property type="entry name" value="Low-density Lipoprotein Receptor"/>
    <property type="match status" value="5"/>
</dbReference>
<feature type="disulfide bond" evidence="17">
    <location>
        <begin position="221"/>
        <end position="239"/>
    </location>
</feature>
<reference evidence="21" key="2">
    <citation type="submission" date="2025-09" db="UniProtKB">
        <authorList>
            <consortium name="Ensembl"/>
        </authorList>
    </citation>
    <scope>IDENTIFICATION</scope>
</reference>
<evidence type="ECO:0000256" key="15">
    <source>
        <dbReference type="ARBA" id="ARBA00023180"/>
    </source>
</evidence>
<dbReference type="PROSITE" id="PS01209">
    <property type="entry name" value="LDLRA_1"/>
    <property type="match status" value="4"/>
</dbReference>
<feature type="domain" description="EGF-like" evidence="20">
    <location>
        <begin position="372"/>
        <end position="411"/>
    </location>
</feature>
<keyword evidence="12 19" id="KW-0472">Membrane</keyword>
<name>A0A674DJ92_SALTR</name>
<dbReference type="FunFam" id="2.10.25.10:FF:000052">
    <property type="entry name" value="low-density lipoprotein receptor isoform X1"/>
    <property type="match status" value="1"/>
</dbReference>
<dbReference type="GeneTree" id="ENSGT00940000154819"/>
<feature type="disulfide bond" evidence="17">
    <location>
        <begin position="301"/>
        <end position="319"/>
    </location>
</feature>
<dbReference type="GO" id="GO:0005509">
    <property type="term" value="F:calcium ion binding"/>
    <property type="evidence" value="ECO:0007669"/>
    <property type="project" value="InterPro"/>
</dbReference>
<sequence>MLHIVVLLPHILFLYLWTLTTVALIIHNCWSQRGTTKHYAAYTCGTSQFRCGNGKCITNRWVCDGADDCGDGTDELPAACEAKTCLPTEFSCGGPLNKCISGTWHCDGKADCDNGADEKSCGKITNCTDDEFHCSNGQCIAVSFVCDKDKDCSDGSDETSCPTATCGPNAFQCNNTVCVPRLWACDGDADCADGSDEWPQNCGGRDTKPTTKPCGPHEFHCGSGECIHRSWSCDGGKDCQDNSDETNCSRPTCQPDEFQCNDGSCIHGSRQCDRQFDCKDLSDEMDCKSVDVCEGPNNFRCKSGECITVDKVCNGQKDCRDMSDEPIRECGNNECLTNNGGCSHSCTDLKIGFNCSCPAGYSLAKDNRKCEDIDECADPDTCTQICVNILGSYKCECEEGYELDPKTKTCKAATGTVPYLLFTNRHEVRKMTVDRREYVPLIPRLKSVVALDMDMPGHKIFWSDLGVCVCVCIYTSANRQYTVFVRDSSHHSVVIDSQMEAPECLAVDWIHGNIYWTDSVLQTISVATTDGTRRKTLISKGLEKPRSIVVDPANNFMYWTDWGYEAKIEKSGLNGADRVALVTDNIMWPNGITLDMVNQRLYWVDSKMHTLSSIGVNGEGRHTLIYNEDKLAHPLSVAVFEEKVFWTDMGDRAVMSANRLTGNDITVLAEDLLQPEDIIVYHNLKQPIGKNWCTEKNFVNGGCEFLCLPAPQINQHSPKYTCACPDHMTLGLDMRKCVAGMLMMCLVLFGAVLLWRHWRLKNTNTIHFDNPVYQKTTEDELHICRNHSQDGYTYPQRQMVSLEEDLA</sequence>
<evidence type="ECO:0000256" key="3">
    <source>
        <dbReference type="ARBA" id="ARBA00009939"/>
    </source>
</evidence>
<comment type="subcellular location">
    <subcellularLocation>
        <location evidence="1">Cell membrane</location>
        <topology evidence="1">Single-pass type I membrane protein</topology>
    </subcellularLocation>
    <subcellularLocation>
        <location evidence="2">Secreted</location>
    </subcellularLocation>
</comment>
<dbReference type="FunFam" id="4.10.400.10:FF:000124">
    <property type="entry name" value="Low density lipoprotein receptor"/>
    <property type="match status" value="1"/>
</dbReference>
<dbReference type="PANTHER" id="PTHR22722:SF15">
    <property type="entry name" value="LOW-DENSITY LIPOPROTEIN RECEPTOR-RELATED"/>
    <property type="match status" value="1"/>
</dbReference>
<keyword evidence="22" id="KW-1185">Reference proteome</keyword>
<feature type="repeat" description="LDL-receptor class B" evidence="18">
    <location>
        <begin position="555"/>
        <end position="598"/>
    </location>
</feature>
<dbReference type="PANTHER" id="PTHR22722">
    <property type="entry name" value="LOW-DENSITY LIPOPROTEIN RECEPTOR-RELATED PROTEIN 2-RELATED"/>
    <property type="match status" value="1"/>
</dbReference>
<dbReference type="SUPFAM" id="SSF63825">
    <property type="entry name" value="YWTD domain"/>
    <property type="match status" value="1"/>
</dbReference>
<dbReference type="PROSITE" id="PS00010">
    <property type="entry name" value="ASX_HYDROXYL"/>
    <property type="match status" value="2"/>
</dbReference>
<dbReference type="Gene3D" id="2.40.128.620">
    <property type="match status" value="1"/>
</dbReference>
<feature type="disulfide bond" evidence="17">
    <location>
        <begin position="51"/>
        <end position="69"/>
    </location>
</feature>
<dbReference type="FunFam" id="4.10.400.10:FF:000113">
    <property type="entry name" value="Low-density lipoprotein receptor-related protein 8"/>
    <property type="match status" value="2"/>
</dbReference>
<evidence type="ECO:0000256" key="6">
    <source>
        <dbReference type="ARBA" id="ARBA00022536"/>
    </source>
</evidence>
<keyword evidence="14" id="KW-0675">Receptor</keyword>
<dbReference type="FunFam" id="4.10.400.10:FF:000116">
    <property type="entry name" value="Low-density lipoprotein receptor"/>
    <property type="match status" value="1"/>
</dbReference>
<keyword evidence="13 16" id="KW-1015">Disulfide bond</keyword>
<dbReference type="InterPro" id="IPR049883">
    <property type="entry name" value="NOTCH1_EGF-like"/>
</dbReference>
<dbReference type="FunFam" id="4.10.400.10:FF:000030">
    <property type="entry name" value="Sortilin related receptor 1"/>
    <property type="match status" value="1"/>
</dbReference>
<dbReference type="Pfam" id="PF14670">
    <property type="entry name" value="FXa_inhibition"/>
    <property type="match status" value="1"/>
</dbReference>
<evidence type="ECO:0000256" key="12">
    <source>
        <dbReference type="ARBA" id="ARBA00023136"/>
    </source>
</evidence>
<evidence type="ECO:0000256" key="2">
    <source>
        <dbReference type="ARBA" id="ARBA00004613"/>
    </source>
</evidence>
<organism evidence="21 22">
    <name type="scientific">Salmo trutta</name>
    <name type="common">Brown trout</name>
    <dbReference type="NCBI Taxonomy" id="8032"/>
    <lineage>
        <taxon>Eukaryota</taxon>
        <taxon>Metazoa</taxon>
        <taxon>Chordata</taxon>
        <taxon>Craniata</taxon>
        <taxon>Vertebrata</taxon>
        <taxon>Euteleostomi</taxon>
        <taxon>Actinopterygii</taxon>
        <taxon>Neopterygii</taxon>
        <taxon>Teleostei</taxon>
        <taxon>Protacanthopterygii</taxon>
        <taxon>Salmoniformes</taxon>
        <taxon>Salmonidae</taxon>
        <taxon>Salmoninae</taxon>
        <taxon>Salmo</taxon>
    </lineage>
</organism>
<keyword evidence="11 19" id="KW-1133">Transmembrane helix</keyword>
<dbReference type="GO" id="GO:0016324">
    <property type="term" value="C:apical plasma membrane"/>
    <property type="evidence" value="ECO:0007669"/>
    <property type="project" value="TreeGrafter"/>
</dbReference>
<dbReference type="InterPro" id="IPR051221">
    <property type="entry name" value="LDLR-related"/>
</dbReference>
<feature type="disulfide bond" evidence="17">
    <location>
        <begin position="214"/>
        <end position="226"/>
    </location>
</feature>